<evidence type="ECO:0000256" key="2">
    <source>
        <dbReference type="SAM" id="Phobius"/>
    </source>
</evidence>
<keyword evidence="2" id="KW-1133">Transmembrane helix</keyword>
<feature type="transmembrane region" description="Helical" evidence="2">
    <location>
        <begin position="156"/>
        <end position="174"/>
    </location>
</feature>
<evidence type="ECO:0000313" key="3">
    <source>
        <dbReference type="EMBL" id="GAA4626787.1"/>
    </source>
</evidence>
<evidence type="ECO:0000313" key="4">
    <source>
        <dbReference type="Proteomes" id="UP001501442"/>
    </source>
</evidence>
<protein>
    <submittedName>
        <fullName evidence="3">Uncharacterized protein</fullName>
    </submittedName>
</protein>
<name>A0ABP8UAQ2_9ACTN</name>
<proteinExistence type="predicted"/>
<comment type="caution">
    <text evidence="3">The sequence shown here is derived from an EMBL/GenBank/DDBJ whole genome shotgun (WGS) entry which is preliminary data.</text>
</comment>
<keyword evidence="4" id="KW-1185">Reference proteome</keyword>
<feature type="region of interest" description="Disordered" evidence="1">
    <location>
        <begin position="1"/>
        <end position="75"/>
    </location>
</feature>
<organism evidence="3 4">
    <name type="scientific">Actinoallomurus vinaceus</name>
    <dbReference type="NCBI Taxonomy" id="1080074"/>
    <lineage>
        <taxon>Bacteria</taxon>
        <taxon>Bacillati</taxon>
        <taxon>Actinomycetota</taxon>
        <taxon>Actinomycetes</taxon>
        <taxon>Streptosporangiales</taxon>
        <taxon>Thermomonosporaceae</taxon>
        <taxon>Actinoallomurus</taxon>
    </lineage>
</organism>
<keyword evidence="2" id="KW-0812">Transmembrane</keyword>
<dbReference type="EMBL" id="BAABHK010000004">
    <property type="protein sequence ID" value="GAA4626787.1"/>
    <property type="molecule type" value="Genomic_DNA"/>
</dbReference>
<dbReference type="RefSeq" id="WP_345432031.1">
    <property type="nucleotide sequence ID" value="NZ_BAABHK010000004.1"/>
</dbReference>
<sequence>MAIPEGADDHALHGASANDGLYAQASPAPARTRARGSVAKPARDATSLTERNLARLQERWGTPITEPVDDPTPEDEDDVPFGIREVLHGISVHLHLIRDPLPSMRAVNADYKVGLERAQQQSATAAGLYRAVGRAGHAAGFLFRFLAANCDRPGRFAALLVILALFTGSAWWAGLIF</sequence>
<gene>
    <name evidence="3" type="ORF">GCM10023196_036450</name>
</gene>
<keyword evidence="2" id="KW-0472">Membrane</keyword>
<accession>A0ABP8UAQ2</accession>
<dbReference type="Proteomes" id="UP001501442">
    <property type="component" value="Unassembled WGS sequence"/>
</dbReference>
<reference evidence="4" key="1">
    <citation type="journal article" date="2019" name="Int. J. Syst. Evol. Microbiol.">
        <title>The Global Catalogue of Microorganisms (GCM) 10K type strain sequencing project: providing services to taxonomists for standard genome sequencing and annotation.</title>
        <authorList>
            <consortium name="The Broad Institute Genomics Platform"/>
            <consortium name="The Broad Institute Genome Sequencing Center for Infectious Disease"/>
            <person name="Wu L."/>
            <person name="Ma J."/>
        </authorList>
    </citation>
    <scope>NUCLEOTIDE SEQUENCE [LARGE SCALE GENOMIC DNA]</scope>
    <source>
        <strain evidence="4">JCM 17939</strain>
    </source>
</reference>
<evidence type="ECO:0000256" key="1">
    <source>
        <dbReference type="SAM" id="MobiDB-lite"/>
    </source>
</evidence>